<accession>A0AAV2D7Z7</accession>
<protein>
    <submittedName>
        <fullName evidence="2">Uncharacterized protein</fullName>
    </submittedName>
</protein>
<proteinExistence type="predicted"/>
<feature type="compositionally biased region" description="Basic and acidic residues" evidence="1">
    <location>
        <begin position="90"/>
        <end position="107"/>
    </location>
</feature>
<gene>
    <name evidence="2" type="ORF">LTRI10_LOCUS11488</name>
</gene>
<keyword evidence="3" id="KW-1185">Reference proteome</keyword>
<dbReference type="AlphaFoldDB" id="A0AAV2D7Z7"/>
<sequence>MVSSAATTTRTENSLVGLRPLLLCVQRNRGRIFRLMPPNNSDCNNNKIRRKSVRRRTVTDRDQSAQEKKSRVGVTPVSRTTMASGDDESNQLKERSQPVNRSGREDFGAGYGGGRKA</sequence>
<feature type="region of interest" description="Disordered" evidence="1">
    <location>
        <begin position="34"/>
        <end position="117"/>
    </location>
</feature>
<feature type="compositionally biased region" description="Basic and acidic residues" evidence="1">
    <location>
        <begin position="57"/>
        <end position="70"/>
    </location>
</feature>
<evidence type="ECO:0000313" key="2">
    <source>
        <dbReference type="EMBL" id="CAL1368257.1"/>
    </source>
</evidence>
<evidence type="ECO:0000313" key="3">
    <source>
        <dbReference type="Proteomes" id="UP001497516"/>
    </source>
</evidence>
<feature type="compositionally biased region" description="Basic residues" evidence="1">
    <location>
        <begin position="47"/>
        <end position="56"/>
    </location>
</feature>
<dbReference type="Proteomes" id="UP001497516">
    <property type="component" value="Chromosome 2"/>
</dbReference>
<dbReference type="EMBL" id="OZ034815">
    <property type="protein sequence ID" value="CAL1368257.1"/>
    <property type="molecule type" value="Genomic_DNA"/>
</dbReference>
<name>A0AAV2D7Z7_9ROSI</name>
<evidence type="ECO:0000256" key="1">
    <source>
        <dbReference type="SAM" id="MobiDB-lite"/>
    </source>
</evidence>
<reference evidence="2 3" key="1">
    <citation type="submission" date="2024-04" db="EMBL/GenBank/DDBJ databases">
        <authorList>
            <person name="Fracassetti M."/>
        </authorList>
    </citation>
    <scope>NUCLEOTIDE SEQUENCE [LARGE SCALE GENOMIC DNA]</scope>
</reference>
<organism evidence="2 3">
    <name type="scientific">Linum trigynum</name>
    <dbReference type="NCBI Taxonomy" id="586398"/>
    <lineage>
        <taxon>Eukaryota</taxon>
        <taxon>Viridiplantae</taxon>
        <taxon>Streptophyta</taxon>
        <taxon>Embryophyta</taxon>
        <taxon>Tracheophyta</taxon>
        <taxon>Spermatophyta</taxon>
        <taxon>Magnoliopsida</taxon>
        <taxon>eudicotyledons</taxon>
        <taxon>Gunneridae</taxon>
        <taxon>Pentapetalae</taxon>
        <taxon>rosids</taxon>
        <taxon>fabids</taxon>
        <taxon>Malpighiales</taxon>
        <taxon>Linaceae</taxon>
        <taxon>Linum</taxon>
    </lineage>
</organism>